<evidence type="ECO:0000256" key="3">
    <source>
        <dbReference type="ARBA" id="ARBA00023002"/>
    </source>
</evidence>
<dbReference type="InterPro" id="IPR002347">
    <property type="entry name" value="SDR_fam"/>
</dbReference>
<name>A0ABR2VPP0_9FUNG</name>
<reference evidence="7 8" key="1">
    <citation type="submission" date="2023-04" db="EMBL/GenBank/DDBJ databases">
        <title>Genome of Basidiobolus ranarum AG-B5.</title>
        <authorList>
            <person name="Stajich J.E."/>
            <person name="Carter-House D."/>
            <person name="Gryganskyi A."/>
        </authorList>
    </citation>
    <scope>NUCLEOTIDE SEQUENCE [LARGE SCALE GENOMIC DNA]</scope>
    <source>
        <strain evidence="7 8">AG-B5</strain>
    </source>
</reference>
<sequence>MSYLSIFGIASSVAFLSWVKNSWATPAPRLPPTEERVVIIGASSGLGKVLALKYAQRGAKLIICARREAQLIEVRDECLSLGATSTVEYVVADITQEKDLEKVKNVSLEKMGGVDTLILCSGVISVLPFVELIGYNEATQEIDTNDEASRVSLATSLSKIMDINFTGPVLATQAFLPALIKSSGNVVVISSMGGKAGAPSRSLYSASKHALNGFFDSLRMEVEKYGVHVCLVCPGTIDTDLRSSAVDVKDTSNKEVHGSKKGKLSPESVAQKVIEASDACEREIILPMKYYAIQWLKLLMPDLIIKLTKKKYGFE</sequence>
<comment type="similarity">
    <text evidence="1 5">Belongs to the short-chain dehydrogenases/reductases (SDR) family.</text>
</comment>
<dbReference type="Proteomes" id="UP001479436">
    <property type="component" value="Unassembled WGS sequence"/>
</dbReference>
<dbReference type="Pfam" id="PF00106">
    <property type="entry name" value="adh_short"/>
    <property type="match status" value="1"/>
</dbReference>
<evidence type="ECO:0000256" key="4">
    <source>
        <dbReference type="ARBA" id="ARBA00037096"/>
    </source>
</evidence>
<evidence type="ECO:0000256" key="6">
    <source>
        <dbReference type="SAM" id="SignalP"/>
    </source>
</evidence>
<keyword evidence="6" id="KW-0732">Signal</keyword>
<protein>
    <submittedName>
        <fullName evidence="7">Uncharacterized protein</fullName>
    </submittedName>
</protein>
<dbReference type="PANTHER" id="PTHR44196:SF1">
    <property type="entry name" value="DEHYDROGENASE_REDUCTASE SDR FAMILY MEMBER 7B"/>
    <property type="match status" value="1"/>
</dbReference>
<dbReference type="InterPro" id="IPR036291">
    <property type="entry name" value="NAD(P)-bd_dom_sf"/>
</dbReference>
<dbReference type="PROSITE" id="PS00061">
    <property type="entry name" value="ADH_SHORT"/>
    <property type="match status" value="1"/>
</dbReference>
<keyword evidence="2" id="KW-0521">NADP</keyword>
<keyword evidence="3" id="KW-0560">Oxidoreductase</keyword>
<evidence type="ECO:0000313" key="7">
    <source>
        <dbReference type="EMBL" id="KAK9692549.1"/>
    </source>
</evidence>
<evidence type="ECO:0000256" key="5">
    <source>
        <dbReference type="RuleBase" id="RU000363"/>
    </source>
</evidence>
<dbReference type="EMBL" id="JASJQH010008458">
    <property type="protein sequence ID" value="KAK9692549.1"/>
    <property type="molecule type" value="Genomic_DNA"/>
</dbReference>
<organism evidence="7 8">
    <name type="scientific">Basidiobolus ranarum</name>
    <dbReference type="NCBI Taxonomy" id="34480"/>
    <lineage>
        <taxon>Eukaryota</taxon>
        <taxon>Fungi</taxon>
        <taxon>Fungi incertae sedis</taxon>
        <taxon>Zoopagomycota</taxon>
        <taxon>Entomophthoromycotina</taxon>
        <taxon>Basidiobolomycetes</taxon>
        <taxon>Basidiobolales</taxon>
        <taxon>Basidiobolaceae</taxon>
        <taxon>Basidiobolus</taxon>
    </lineage>
</organism>
<proteinExistence type="inferred from homology"/>
<evidence type="ECO:0000256" key="2">
    <source>
        <dbReference type="ARBA" id="ARBA00022857"/>
    </source>
</evidence>
<feature type="signal peptide" evidence="6">
    <location>
        <begin position="1"/>
        <end position="24"/>
    </location>
</feature>
<dbReference type="PRINTS" id="PR00081">
    <property type="entry name" value="GDHRDH"/>
</dbReference>
<gene>
    <name evidence="7" type="ORF">K7432_014283</name>
</gene>
<evidence type="ECO:0000313" key="8">
    <source>
        <dbReference type="Proteomes" id="UP001479436"/>
    </source>
</evidence>
<feature type="chain" id="PRO_5046853531" evidence="6">
    <location>
        <begin position="25"/>
        <end position="315"/>
    </location>
</feature>
<keyword evidence="8" id="KW-1185">Reference proteome</keyword>
<accession>A0ABR2VPP0</accession>
<dbReference type="PRINTS" id="PR00080">
    <property type="entry name" value="SDRFAMILY"/>
</dbReference>
<dbReference type="PANTHER" id="PTHR44196">
    <property type="entry name" value="DEHYDROGENASE/REDUCTASE SDR FAMILY MEMBER 7B"/>
    <property type="match status" value="1"/>
</dbReference>
<comment type="caution">
    <text evidence="7">The sequence shown here is derived from an EMBL/GenBank/DDBJ whole genome shotgun (WGS) entry which is preliminary data.</text>
</comment>
<comment type="function">
    <text evidence="4">Putative oxidoreductase.</text>
</comment>
<dbReference type="InterPro" id="IPR020904">
    <property type="entry name" value="Sc_DH/Rdtase_CS"/>
</dbReference>
<dbReference type="SUPFAM" id="SSF51735">
    <property type="entry name" value="NAD(P)-binding Rossmann-fold domains"/>
    <property type="match status" value="1"/>
</dbReference>
<evidence type="ECO:0000256" key="1">
    <source>
        <dbReference type="ARBA" id="ARBA00006484"/>
    </source>
</evidence>
<dbReference type="Gene3D" id="3.40.50.720">
    <property type="entry name" value="NAD(P)-binding Rossmann-like Domain"/>
    <property type="match status" value="1"/>
</dbReference>